<proteinExistence type="inferred from homology"/>
<feature type="region of interest" description="Disordered" evidence="9">
    <location>
        <begin position="52"/>
        <end position="83"/>
    </location>
</feature>
<dbReference type="PANTHER" id="PTHR28184:SF1">
    <property type="entry name" value="LARGE RIBOSOMAL SUBUNIT PROTEIN ML67"/>
    <property type="match status" value="1"/>
</dbReference>
<evidence type="ECO:0000256" key="5">
    <source>
        <dbReference type="ARBA" id="ARBA00023128"/>
    </source>
</evidence>
<keyword evidence="11" id="KW-1185">Reference proteome</keyword>
<keyword evidence="3" id="KW-0689">Ribosomal protein</keyword>
<dbReference type="InterPro" id="IPR024629">
    <property type="entry name" value="Ribosomal_mL67"/>
</dbReference>
<dbReference type="PANTHER" id="PTHR28184">
    <property type="entry name" value="MITOCHONDRIAL HOMOLOGOUS RECOMBINATION PROTEIN 1"/>
    <property type="match status" value="1"/>
</dbReference>
<keyword evidence="5" id="KW-0496">Mitochondrion</keyword>
<accession>A0AAI8VSI0</accession>
<organism evidence="10 11">
    <name type="scientific">Anthostomella pinea</name>
    <dbReference type="NCBI Taxonomy" id="933095"/>
    <lineage>
        <taxon>Eukaryota</taxon>
        <taxon>Fungi</taxon>
        <taxon>Dikarya</taxon>
        <taxon>Ascomycota</taxon>
        <taxon>Pezizomycotina</taxon>
        <taxon>Sordariomycetes</taxon>
        <taxon>Xylariomycetidae</taxon>
        <taxon>Xylariales</taxon>
        <taxon>Xylariaceae</taxon>
        <taxon>Anthostomella</taxon>
    </lineage>
</organism>
<comment type="caution">
    <text evidence="10">The sequence shown here is derived from an EMBL/GenBank/DDBJ whole genome shotgun (WGS) entry which is preliminary data.</text>
</comment>
<dbReference type="GO" id="GO:0005739">
    <property type="term" value="C:mitochondrion"/>
    <property type="evidence" value="ECO:0007669"/>
    <property type="project" value="UniProtKB-SubCell"/>
</dbReference>
<evidence type="ECO:0000256" key="2">
    <source>
        <dbReference type="ARBA" id="ARBA00010741"/>
    </source>
</evidence>
<evidence type="ECO:0000256" key="3">
    <source>
        <dbReference type="ARBA" id="ARBA00022980"/>
    </source>
</evidence>
<evidence type="ECO:0000256" key="7">
    <source>
        <dbReference type="ARBA" id="ARBA00023274"/>
    </source>
</evidence>
<dbReference type="GO" id="GO:0000150">
    <property type="term" value="F:DNA strand exchange activity"/>
    <property type="evidence" value="ECO:0007669"/>
    <property type="project" value="InterPro"/>
</dbReference>
<dbReference type="Proteomes" id="UP001295740">
    <property type="component" value="Unassembled WGS sequence"/>
</dbReference>
<protein>
    <recommendedName>
        <fullName evidence="8">Large ribosomal subunit protein mL67</fullName>
    </recommendedName>
</protein>
<feature type="region of interest" description="Disordered" evidence="9">
    <location>
        <begin position="294"/>
        <end position="336"/>
    </location>
</feature>
<evidence type="ECO:0000313" key="10">
    <source>
        <dbReference type="EMBL" id="CAJ2509939.1"/>
    </source>
</evidence>
<evidence type="ECO:0000256" key="9">
    <source>
        <dbReference type="SAM" id="MobiDB-lite"/>
    </source>
</evidence>
<evidence type="ECO:0000256" key="8">
    <source>
        <dbReference type="ARBA" id="ARBA00035185"/>
    </source>
</evidence>
<keyword evidence="7" id="KW-0687">Ribonucleoprotein</keyword>
<dbReference type="EMBL" id="CAUWAG010000013">
    <property type="protein sequence ID" value="CAJ2509939.1"/>
    <property type="molecule type" value="Genomic_DNA"/>
</dbReference>
<comment type="similarity">
    <text evidence="2">Belongs to the mitochondrion-specific ribosomal protein mL67 family.</text>
</comment>
<keyword evidence="6" id="KW-0804">Transcription</keyword>
<dbReference type="GO" id="GO:1990904">
    <property type="term" value="C:ribonucleoprotein complex"/>
    <property type="evidence" value="ECO:0007669"/>
    <property type="project" value="UniProtKB-KW"/>
</dbReference>
<gene>
    <name evidence="10" type="ORF">KHLLAP_LOCUS10407</name>
</gene>
<comment type="subcellular location">
    <subcellularLocation>
        <location evidence="1">Mitochondrion</location>
    </subcellularLocation>
</comment>
<evidence type="ECO:0000313" key="11">
    <source>
        <dbReference type="Proteomes" id="UP001295740"/>
    </source>
</evidence>
<keyword evidence="4" id="KW-0805">Transcription regulation</keyword>
<sequence length="336" mass="37461">MALRTSPTITAQLGKLSLSLWIGGGSSSVNINNMTPSGYNTIIKRLAHTRSRMRKLAKEEPPKPPTQLQKKKRKGERIEPSFEPGHGEKIYVFNHFLDGMTVYSHEPVMKASRALKQIPFNGKKLKPAKLRKDYWRPMALIQFPAGQSAVGRSVYQRLRECKRLHELAWDDATLYDRDTGRTLTRLQRGRRLNDQKANTVADMAFVLGGAGKGNKMWVSEDAGLVESSKGEVDAETPDAGAVVKTKTEEGLKSLVKATVWWRDELDRNHAREWPDNVTHQLFEEAQLVPIEVEEAAAEELDGGDGGGEGGEKPQRVPTELVAEQELVRGSGQSQRL</sequence>
<dbReference type="GO" id="GO:0003735">
    <property type="term" value="F:structural constituent of ribosome"/>
    <property type="evidence" value="ECO:0007669"/>
    <property type="project" value="TreeGrafter"/>
</dbReference>
<dbReference type="GO" id="GO:0003697">
    <property type="term" value="F:single-stranded DNA binding"/>
    <property type="evidence" value="ECO:0007669"/>
    <property type="project" value="InterPro"/>
</dbReference>
<dbReference type="AlphaFoldDB" id="A0AAI8VSI0"/>
<evidence type="ECO:0000256" key="6">
    <source>
        <dbReference type="ARBA" id="ARBA00023163"/>
    </source>
</evidence>
<name>A0AAI8VSI0_9PEZI</name>
<evidence type="ECO:0000256" key="1">
    <source>
        <dbReference type="ARBA" id="ARBA00004173"/>
    </source>
</evidence>
<reference evidence="10" key="1">
    <citation type="submission" date="2023-10" db="EMBL/GenBank/DDBJ databases">
        <authorList>
            <person name="Hackl T."/>
        </authorList>
    </citation>
    <scope>NUCLEOTIDE SEQUENCE</scope>
</reference>
<dbReference type="GO" id="GO:0005840">
    <property type="term" value="C:ribosome"/>
    <property type="evidence" value="ECO:0007669"/>
    <property type="project" value="UniProtKB-KW"/>
</dbReference>
<dbReference type="Pfam" id="PF12829">
    <property type="entry name" value="Mhr1"/>
    <property type="match status" value="1"/>
</dbReference>
<evidence type="ECO:0000256" key="4">
    <source>
        <dbReference type="ARBA" id="ARBA00023015"/>
    </source>
</evidence>